<keyword evidence="8 10" id="KW-0694">RNA-binding</keyword>
<keyword evidence="7" id="KW-0819">tRNA processing</keyword>
<evidence type="ECO:0000256" key="4">
    <source>
        <dbReference type="ARBA" id="ARBA00022603"/>
    </source>
</evidence>
<dbReference type="PANTHER" id="PTHR22808:SF1">
    <property type="entry name" value="RNA CYTOSINE-C(5)-METHYLTRANSFERASE NSUN2-RELATED"/>
    <property type="match status" value="1"/>
</dbReference>
<evidence type="ECO:0000256" key="5">
    <source>
        <dbReference type="ARBA" id="ARBA00022679"/>
    </source>
</evidence>
<evidence type="ECO:0000256" key="6">
    <source>
        <dbReference type="ARBA" id="ARBA00022691"/>
    </source>
</evidence>
<keyword evidence="5 10" id="KW-0808">Transferase</keyword>
<dbReference type="Pfam" id="PF25376">
    <property type="entry name" value="Pre-PUA_NSUN2"/>
    <property type="match status" value="1"/>
</dbReference>
<name>A0AAD9FUQ1_PAPLA</name>
<dbReference type="PRINTS" id="PR02008">
    <property type="entry name" value="RCMTFAMILY"/>
</dbReference>
<evidence type="ECO:0000313" key="14">
    <source>
        <dbReference type="Proteomes" id="UP001182556"/>
    </source>
</evidence>
<keyword evidence="14" id="KW-1185">Reference proteome</keyword>
<feature type="compositionally biased region" description="Basic and acidic residues" evidence="11">
    <location>
        <begin position="19"/>
        <end position="32"/>
    </location>
</feature>
<dbReference type="PROSITE" id="PS51686">
    <property type="entry name" value="SAM_MT_RSMB_NOP"/>
    <property type="match status" value="1"/>
</dbReference>
<protein>
    <submittedName>
        <fullName evidence="13">S-adenosyl-L-methionine-dependent methyltransferase</fullName>
    </submittedName>
</protein>
<evidence type="ECO:0000256" key="1">
    <source>
        <dbReference type="ARBA" id="ARBA00004123"/>
    </source>
</evidence>
<dbReference type="EMBL" id="JAODAN010000002">
    <property type="protein sequence ID" value="KAK1926471.1"/>
    <property type="molecule type" value="Genomic_DNA"/>
</dbReference>
<dbReference type="Pfam" id="PF25378">
    <property type="entry name" value="PUA_NSUN2"/>
    <property type="match status" value="1"/>
</dbReference>
<feature type="binding site" evidence="10">
    <location>
        <begin position="181"/>
        <end position="187"/>
    </location>
    <ligand>
        <name>S-adenosyl-L-methionine</name>
        <dbReference type="ChEBI" id="CHEBI:59789"/>
    </ligand>
</feature>
<dbReference type="GO" id="GO:0005634">
    <property type="term" value="C:nucleus"/>
    <property type="evidence" value="ECO:0007669"/>
    <property type="project" value="UniProtKB-SubCell"/>
</dbReference>
<dbReference type="GO" id="GO:0016428">
    <property type="term" value="F:tRNA (cytidine-5-)-methyltransferase activity"/>
    <property type="evidence" value="ECO:0007669"/>
    <property type="project" value="InterPro"/>
</dbReference>
<dbReference type="SUPFAM" id="SSF53335">
    <property type="entry name" value="S-adenosyl-L-methionine-dependent methyltransferases"/>
    <property type="match status" value="1"/>
</dbReference>
<sequence>MGRHRGGKRGLYPPKSNKGSREGTRTPAKDEWQPSDPLSKQNALFEEYYTKQAILPAEEMPQMLQSLAQELPTTFRVTGSRAHAETINDLIKTTYLPTLQNVEWDGVTYAAPQQIPWYPGKLAWQLSTPKRVVRKTQPYKHFQKFLVGETEVGNLSRQEAVSMIPPLFLDVQSHHNCLDMCAAPGSKTAQIIEALNPHDERSTGFLIANDSDYKRTHMLVHQTGRMPSRGLMITNLDAAYIPNIDLGGGKKMQFDRILADVPCSGDGTLRKNMEIWRKWGANDGNSLHALQLRILDRGLKLLKPGGRIVYSTCSFNPAENESVVAAALNLYPGQLKLVDVSDHLPELKRRPGLTSWKVATQAPASQDADKPLIWHDTFEEYEKKIEEALTEAEQNDKDKKRPLPASLWPPANANELNLERCMRLVPHDQDTGGFFVCVLEKLVDAPEGEAVAELPPVPALDDVIMADEKGASTLKRSASPSGIEGAESEAKRVKAEGEAEPAEESAKTEAAPEKKAGPSRTPKKVRKDASFKEDPYSFVDPNHEEVQSIVDWFKLDSRFARDKLMVRNDTGSPLRTLYVVNDTVKAVLQNNDFTRMRIISAGVKAFVRQDSSKRGDITCKWRVPGEGMIEIVSHLPEDVIINATIEELRIFLSEMYPPIERFAPEVQTWMQKLGLGNAIVRFQPGEMAGGSLPLPLILPVWKANTSVSLLIDKKEKATLSQRVFGEDLSPVNPPKGGKTEGKAAAVVVGESEAGAVATGEEAAVDQEEAAMNA</sequence>
<dbReference type="PROSITE" id="PS01153">
    <property type="entry name" value="NOL1_NOP2_SUN"/>
    <property type="match status" value="1"/>
</dbReference>
<feature type="binding site" evidence="10">
    <location>
        <position position="237"/>
    </location>
    <ligand>
        <name>S-adenosyl-L-methionine</name>
        <dbReference type="ChEBI" id="CHEBI:59789"/>
    </ligand>
</feature>
<gene>
    <name evidence="13" type="ORF">DB88DRAFT_481971</name>
</gene>
<comment type="similarity">
    <text evidence="2 10">Belongs to the class I-like SAM-binding methyltransferase superfamily. RsmB/NOP family.</text>
</comment>
<proteinExistence type="inferred from homology"/>
<feature type="region of interest" description="Disordered" evidence="11">
    <location>
        <begin position="1"/>
        <end position="37"/>
    </location>
</feature>
<feature type="region of interest" description="Disordered" evidence="11">
    <location>
        <begin position="391"/>
        <end position="410"/>
    </location>
</feature>
<dbReference type="InterPro" id="IPR057286">
    <property type="entry name" value="PUA_NSUN2"/>
</dbReference>
<dbReference type="InterPro" id="IPR023267">
    <property type="entry name" value="RCMT"/>
</dbReference>
<keyword evidence="6 10" id="KW-0949">S-adenosyl-L-methionine</keyword>
<feature type="compositionally biased region" description="Basic and acidic residues" evidence="11">
    <location>
        <begin position="504"/>
        <end position="516"/>
    </location>
</feature>
<feature type="binding site" evidence="10">
    <location>
        <position position="210"/>
    </location>
    <ligand>
        <name>S-adenosyl-L-methionine</name>
        <dbReference type="ChEBI" id="CHEBI:59789"/>
    </ligand>
</feature>
<evidence type="ECO:0000256" key="9">
    <source>
        <dbReference type="ARBA" id="ARBA00023242"/>
    </source>
</evidence>
<dbReference type="Proteomes" id="UP001182556">
    <property type="component" value="Unassembled WGS sequence"/>
</dbReference>
<dbReference type="GO" id="GO:0030488">
    <property type="term" value="P:tRNA methylation"/>
    <property type="evidence" value="ECO:0007669"/>
    <property type="project" value="TreeGrafter"/>
</dbReference>
<keyword evidence="3" id="KW-0820">tRNA-binding</keyword>
<comment type="caution">
    <text evidence="13">The sequence shown here is derived from an EMBL/GenBank/DDBJ whole genome shotgun (WGS) entry which is preliminary data.</text>
</comment>
<dbReference type="InterPro" id="IPR057285">
    <property type="entry name" value="Pre-PUA_NSUN2"/>
</dbReference>
<feature type="compositionally biased region" description="Basic and acidic residues" evidence="11">
    <location>
        <begin position="488"/>
        <end position="497"/>
    </location>
</feature>
<evidence type="ECO:0000256" key="7">
    <source>
        <dbReference type="ARBA" id="ARBA00022694"/>
    </source>
</evidence>
<accession>A0AAD9FUQ1</accession>
<evidence type="ECO:0000256" key="2">
    <source>
        <dbReference type="ARBA" id="ARBA00007494"/>
    </source>
</evidence>
<keyword evidence="9" id="KW-0539">Nucleus</keyword>
<feature type="domain" description="SAM-dependent MTase RsmB/NOP-type" evidence="12">
    <location>
        <begin position="63"/>
        <end position="442"/>
    </location>
</feature>
<comment type="subcellular location">
    <subcellularLocation>
        <location evidence="1">Nucleus</location>
    </subcellularLocation>
</comment>
<evidence type="ECO:0000256" key="10">
    <source>
        <dbReference type="PROSITE-ProRule" id="PRU01023"/>
    </source>
</evidence>
<feature type="compositionally biased region" description="Basic and acidic residues" evidence="11">
    <location>
        <begin position="527"/>
        <end position="537"/>
    </location>
</feature>
<dbReference type="GO" id="GO:0000049">
    <property type="term" value="F:tRNA binding"/>
    <property type="evidence" value="ECO:0007669"/>
    <property type="project" value="UniProtKB-KW"/>
</dbReference>
<organism evidence="13 14">
    <name type="scientific">Papiliotrema laurentii</name>
    <name type="common">Cryptococcus laurentii</name>
    <dbReference type="NCBI Taxonomy" id="5418"/>
    <lineage>
        <taxon>Eukaryota</taxon>
        <taxon>Fungi</taxon>
        <taxon>Dikarya</taxon>
        <taxon>Basidiomycota</taxon>
        <taxon>Agaricomycotina</taxon>
        <taxon>Tremellomycetes</taxon>
        <taxon>Tremellales</taxon>
        <taxon>Rhynchogastremaceae</taxon>
        <taxon>Papiliotrema</taxon>
    </lineage>
</organism>
<feature type="active site" description="Nucleophile" evidence="10">
    <location>
        <position position="313"/>
    </location>
</feature>
<dbReference type="AlphaFoldDB" id="A0AAD9FUQ1"/>
<evidence type="ECO:0000256" key="11">
    <source>
        <dbReference type="SAM" id="MobiDB-lite"/>
    </source>
</evidence>
<dbReference type="InterPro" id="IPR001678">
    <property type="entry name" value="MeTrfase_RsmB-F_NOP2_dom"/>
</dbReference>
<evidence type="ECO:0000256" key="8">
    <source>
        <dbReference type="ARBA" id="ARBA00022884"/>
    </source>
</evidence>
<keyword evidence="4 10" id="KW-0489">Methyltransferase</keyword>
<reference evidence="13" key="1">
    <citation type="submission" date="2023-02" db="EMBL/GenBank/DDBJ databases">
        <title>Identification and recombinant expression of a fungal hydrolase from Papiliotrema laurentii that hydrolyzes apple cutin and clears colloidal polyester polyurethane.</title>
        <authorList>
            <consortium name="DOE Joint Genome Institute"/>
            <person name="Roman V.A."/>
            <person name="Bojanowski C."/>
            <person name="Crable B.R."/>
            <person name="Wagner D.N."/>
            <person name="Hung C.S."/>
            <person name="Nadeau L.J."/>
            <person name="Schratz L."/>
            <person name="Haridas S."/>
            <person name="Pangilinan J."/>
            <person name="Lipzen A."/>
            <person name="Na H."/>
            <person name="Yan M."/>
            <person name="Ng V."/>
            <person name="Grigoriev I.V."/>
            <person name="Spatafora J.W."/>
            <person name="Barlow D."/>
            <person name="Biffinger J."/>
            <person name="Kelley-Loughnane N."/>
            <person name="Varaljay V.A."/>
            <person name="Crookes-Goodson W.J."/>
        </authorList>
    </citation>
    <scope>NUCLEOTIDE SEQUENCE</scope>
    <source>
        <strain evidence="13">5307AH</strain>
    </source>
</reference>
<dbReference type="PRINTS" id="PR02011">
    <property type="entry name" value="RCMTNCL1"/>
</dbReference>
<dbReference type="Pfam" id="PF01189">
    <property type="entry name" value="Methyltr_RsmB-F"/>
    <property type="match status" value="1"/>
</dbReference>
<dbReference type="InterPro" id="IPR049560">
    <property type="entry name" value="MeTrfase_RsmB-F_NOP2_cat"/>
</dbReference>
<dbReference type="PANTHER" id="PTHR22808">
    <property type="entry name" value="NCL1 YEAST -RELATED NOL1/NOP2/FMU SUN DOMAIN-CONTAINING"/>
    <property type="match status" value="1"/>
</dbReference>
<feature type="region of interest" description="Disordered" evidence="11">
    <location>
        <begin position="472"/>
        <end position="537"/>
    </location>
</feature>
<evidence type="ECO:0000259" key="12">
    <source>
        <dbReference type="PROSITE" id="PS51686"/>
    </source>
</evidence>
<dbReference type="Gene3D" id="3.40.50.150">
    <property type="entry name" value="Vaccinia Virus protein VP39"/>
    <property type="match status" value="2"/>
</dbReference>
<evidence type="ECO:0000256" key="3">
    <source>
        <dbReference type="ARBA" id="ARBA00022555"/>
    </source>
</evidence>
<evidence type="ECO:0000313" key="13">
    <source>
        <dbReference type="EMBL" id="KAK1926471.1"/>
    </source>
</evidence>
<dbReference type="InterPro" id="IPR018314">
    <property type="entry name" value="RsmB/NOL1/NOP2-like_CS"/>
</dbReference>
<dbReference type="InterPro" id="IPR023270">
    <property type="entry name" value="RCMT_NCL1"/>
</dbReference>
<dbReference type="InterPro" id="IPR029063">
    <property type="entry name" value="SAM-dependent_MTases_sf"/>
</dbReference>
<dbReference type="GO" id="GO:0005737">
    <property type="term" value="C:cytoplasm"/>
    <property type="evidence" value="ECO:0007669"/>
    <property type="project" value="TreeGrafter"/>
</dbReference>
<feature type="binding site" evidence="10">
    <location>
        <position position="260"/>
    </location>
    <ligand>
        <name>S-adenosyl-L-methionine</name>
        <dbReference type="ChEBI" id="CHEBI:59789"/>
    </ligand>
</feature>